<dbReference type="InterPro" id="IPR006212">
    <property type="entry name" value="Furin_repeat"/>
</dbReference>
<feature type="repeat" description="CSPG" evidence="2">
    <location>
        <begin position="685"/>
        <end position="779"/>
    </location>
</feature>
<dbReference type="InterPro" id="IPR032778">
    <property type="entry name" value="GF_recep_IV"/>
</dbReference>
<dbReference type="SUPFAM" id="SSF57184">
    <property type="entry name" value="Growth factor receptor domain"/>
    <property type="match status" value="4"/>
</dbReference>
<keyword evidence="5" id="KW-1185">Reference proteome</keyword>
<gene>
    <name evidence="4" type="primary">Fras1_0</name>
    <name evidence="4" type="ORF">CEXT_446361</name>
</gene>
<dbReference type="PANTHER" id="PTHR15332">
    <property type="entry name" value="PROPROTEIN CONVERTASE SUBTILISIN_KEXIN TYPE 5-LIKE"/>
    <property type="match status" value="1"/>
</dbReference>
<dbReference type="InterPro" id="IPR039005">
    <property type="entry name" value="CSPG_rpt"/>
</dbReference>
<name>A0AAV4SV34_CAEEX</name>
<evidence type="ECO:0000256" key="1">
    <source>
        <dbReference type="ARBA" id="ARBA00023180"/>
    </source>
</evidence>
<dbReference type="Pfam" id="PF16184">
    <property type="entry name" value="Cadherin_3"/>
    <property type="match status" value="1"/>
</dbReference>
<organism evidence="4 5">
    <name type="scientific">Caerostris extrusa</name>
    <name type="common">Bark spider</name>
    <name type="synonym">Caerostris bankana</name>
    <dbReference type="NCBI Taxonomy" id="172846"/>
    <lineage>
        <taxon>Eukaryota</taxon>
        <taxon>Metazoa</taxon>
        <taxon>Ecdysozoa</taxon>
        <taxon>Arthropoda</taxon>
        <taxon>Chelicerata</taxon>
        <taxon>Arachnida</taxon>
        <taxon>Araneae</taxon>
        <taxon>Araneomorphae</taxon>
        <taxon>Entelegynae</taxon>
        <taxon>Araneoidea</taxon>
        <taxon>Araneidae</taxon>
        <taxon>Caerostris</taxon>
    </lineage>
</organism>
<sequence length="1007" mass="112172">MNPVSLCHGPMSSECISCALSGQLLQDGNCVDDCIGHFYIADGYCLECNESCARCLKDGTCQFCEDSFYLEEEYCVPECTPGYYKFLDAYCLFVKGPSKDKCLTCSSGYLLPYIGTHFGNCVEECPAGYYLTNDGNCAACHESCKTCYGSNDTDCLSCSNSLFIKNGKCVPHCSNGFFQYGGICYACHPSCATCYGFNSDECYTCPFGRTFKYGKCISSCEEGKYMNTENLCSNCHASCSDCLLNRTEGEDLQCLQCKHQQLSILYGECVIDCPSNFYLNSYQICQECHPSCATCERNGATSCVTCWNGNFLTHLGTCEAQCHQGYFPSNGVCQACSSNCHHCIGASECLQCKGNLVLQFGECLPLCSDQHYIDGVSRQCTACDLKCKTCSISNKCISCDFPLLLRDGECVDDCGTGQYADYNTLTCKSCGLGCTYCLSSDECGLCKDGYHLHQFTCRKSCPENYFEDPMSRLCKRNYGAPSVYINSNLRVQAGSSILITSSVLNASHVDSEKLQLEDGWVFFKYLEGMPLQGDLVLKISDGYVSSGDIILPMQIVSKFAPEIGQLDYIVVPEESLVVINPSMLYLEDKDNIADDHVLENWFKCLSKKEISSITYEEFSKQLFAFKSFKTGAIQEDSFVIQAFDGFNSKVTDMKVIILPKVENRKSKKILNFDFEISPTGQELETIMQDNVYGMMVLQNHPAIISNDHLLIEVNGISPNSIVYMITKKLLKEEGFLENLNQPGVKLQSFTQNDVDSMKIVYHPPAYGGTAEKQFVFQFVVIDAGSGSQLSSIQNFTITVTPPIADLTSPASSIDHTSRVVVTQGQSVQFERNWFITDMHELSDDQLEVVITNTPQHGVLVQISGDSRTEVEEGIEIIYLDSNIGRIFFFTSIFNDMFYEHDGSFNFRDSAVFSIMGGKQSTLNRVLFEISPNDRESPVILDSTTLMGSVTEGKSLTLQRYHLAFTDLMSEDKDIKFTLLSMPKYGILEKKENEDYYLLKPKRSIYPV</sequence>
<reference evidence="4 5" key="1">
    <citation type="submission" date="2021-06" db="EMBL/GenBank/DDBJ databases">
        <title>Caerostris extrusa draft genome.</title>
        <authorList>
            <person name="Kono N."/>
            <person name="Arakawa K."/>
        </authorList>
    </citation>
    <scope>NUCLEOTIDE SEQUENCE [LARGE SCALE GENOMIC DNA]</scope>
</reference>
<comment type="caution">
    <text evidence="4">The sequence shown here is derived from an EMBL/GenBank/DDBJ whole genome shotgun (WGS) entry which is preliminary data.</text>
</comment>
<dbReference type="EMBL" id="BPLR01010100">
    <property type="protein sequence ID" value="GIY36864.1"/>
    <property type="molecule type" value="Genomic_DNA"/>
</dbReference>
<proteinExistence type="predicted"/>
<dbReference type="Pfam" id="PF14843">
    <property type="entry name" value="GF_recep_IV"/>
    <property type="match status" value="1"/>
</dbReference>
<protein>
    <submittedName>
        <fullName evidence="4">Extracellular matrix protein FRAS1</fullName>
    </submittedName>
</protein>
<dbReference type="Proteomes" id="UP001054945">
    <property type="component" value="Unassembled WGS sequence"/>
</dbReference>
<feature type="domain" description="Growth factor receptor" evidence="3">
    <location>
        <begin position="146"/>
        <end position="243"/>
    </location>
</feature>
<evidence type="ECO:0000259" key="3">
    <source>
        <dbReference type="Pfam" id="PF14843"/>
    </source>
</evidence>
<accession>A0AAV4SV34</accession>
<dbReference type="Gene3D" id="2.10.220.10">
    <property type="entry name" value="Hormone Receptor, Insulin-like Growth Factor Receptor 1, Chain A, domain 2"/>
    <property type="match status" value="5"/>
</dbReference>
<keyword evidence="1" id="KW-0325">Glycoprotein</keyword>
<dbReference type="PANTHER" id="PTHR15332:SF175">
    <property type="entry name" value="PROPROTEIN CONVERTASE SUBTILISIN_KEXIN TYPE 5-LIKE"/>
    <property type="match status" value="1"/>
</dbReference>
<evidence type="ECO:0000256" key="2">
    <source>
        <dbReference type="PROSITE-ProRule" id="PRU01201"/>
    </source>
</evidence>
<dbReference type="SMART" id="SM00261">
    <property type="entry name" value="FU"/>
    <property type="match status" value="10"/>
</dbReference>
<dbReference type="CDD" id="cd00064">
    <property type="entry name" value="FU"/>
    <property type="match status" value="5"/>
</dbReference>
<evidence type="ECO:0000313" key="4">
    <source>
        <dbReference type="EMBL" id="GIY36864.1"/>
    </source>
</evidence>
<dbReference type="AlphaFoldDB" id="A0AAV4SV34"/>
<dbReference type="PROSITE" id="PS51854">
    <property type="entry name" value="CSPG"/>
    <property type="match status" value="1"/>
</dbReference>
<evidence type="ECO:0000313" key="5">
    <source>
        <dbReference type="Proteomes" id="UP001054945"/>
    </source>
</evidence>
<dbReference type="InterPro" id="IPR009030">
    <property type="entry name" value="Growth_fac_rcpt_cys_sf"/>
</dbReference>